<evidence type="ECO:0000313" key="6">
    <source>
        <dbReference type="Proteomes" id="UP000189670"/>
    </source>
</evidence>
<feature type="domain" description="HTH tetR-type" evidence="4">
    <location>
        <begin position="13"/>
        <end position="73"/>
    </location>
</feature>
<gene>
    <name evidence="5" type="ORF">OMM_03356</name>
</gene>
<dbReference type="InterPro" id="IPR023772">
    <property type="entry name" value="DNA-bd_HTH_TetR-type_CS"/>
</dbReference>
<evidence type="ECO:0000313" key="5">
    <source>
        <dbReference type="EMBL" id="ETR70275.1"/>
    </source>
</evidence>
<keyword evidence="1 2" id="KW-0238">DNA-binding</keyword>
<feature type="region of interest" description="Disordered" evidence="3">
    <location>
        <begin position="1"/>
        <end position="22"/>
    </location>
</feature>
<dbReference type="Gene3D" id="1.10.357.10">
    <property type="entry name" value="Tetracycline Repressor, domain 2"/>
    <property type="match status" value="1"/>
</dbReference>
<name>A0A1V1P6A7_9BACT</name>
<dbReference type="Proteomes" id="UP000189670">
    <property type="component" value="Unassembled WGS sequence"/>
</dbReference>
<dbReference type="InterPro" id="IPR001647">
    <property type="entry name" value="HTH_TetR"/>
</dbReference>
<evidence type="ECO:0000259" key="4">
    <source>
        <dbReference type="PROSITE" id="PS50977"/>
    </source>
</evidence>
<dbReference type="InterPro" id="IPR050109">
    <property type="entry name" value="HTH-type_TetR-like_transc_reg"/>
</dbReference>
<feature type="compositionally biased region" description="Polar residues" evidence="3">
    <location>
        <begin position="13"/>
        <end position="22"/>
    </location>
</feature>
<dbReference type="SUPFAM" id="SSF46689">
    <property type="entry name" value="Homeodomain-like"/>
    <property type="match status" value="1"/>
</dbReference>
<protein>
    <submittedName>
        <fullName evidence="5">HTH-type transcriptional regulator</fullName>
    </submittedName>
</protein>
<evidence type="ECO:0000256" key="2">
    <source>
        <dbReference type="PROSITE-ProRule" id="PRU00335"/>
    </source>
</evidence>
<evidence type="ECO:0000256" key="1">
    <source>
        <dbReference type="ARBA" id="ARBA00023125"/>
    </source>
</evidence>
<dbReference type="GO" id="GO:0003677">
    <property type="term" value="F:DNA binding"/>
    <property type="evidence" value="ECO:0007669"/>
    <property type="project" value="UniProtKB-UniRule"/>
</dbReference>
<dbReference type="EMBL" id="ATBP01000451">
    <property type="protein sequence ID" value="ETR70275.1"/>
    <property type="molecule type" value="Genomic_DNA"/>
</dbReference>
<sequence>MTMGIKERKNVKRTSPPTNNGCSQTCFSEKGYSRATMEDIAKEAELSAGTIYLYFKNKDELCASLTLRILQYLQMRVEHVYNEKHQGISEKIDSLKEAMHDVYEFDPLILRNMFHLHSSETFKNLSSELLDEINRLSRKSIRTIGMVFKDSLDDGVFGNRDAMEIAYVVWAVFSGLALWEESRKTFAYESDLKETLSLAFDIIRVGLFNYSENEKK</sequence>
<dbReference type="PANTHER" id="PTHR30055">
    <property type="entry name" value="HTH-TYPE TRANSCRIPTIONAL REGULATOR RUTR"/>
    <property type="match status" value="1"/>
</dbReference>
<accession>A0A1V1P6A7</accession>
<dbReference type="PROSITE" id="PS50977">
    <property type="entry name" value="HTH_TETR_2"/>
    <property type="match status" value="1"/>
</dbReference>
<evidence type="ECO:0000256" key="3">
    <source>
        <dbReference type="SAM" id="MobiDB-lite"/>
    </source>
</evidence>
<reference evidence="6" key="1">
    <citation type="submission" date="2012-11" db="EMBL/GenBank/DDBJ databases">
        <authorList>
            <person name="Lucero-Rivera Y.E."/>
            <person name="Tovar-Ramirez D."/>
        </authorList>
    </citation>
    <scope>NUCLEOTIDE SEQUENCE [LARGE SCALE GENOMIC DNA]</scope>
    <source>
        <strain evidence="6">Araruama</strain>
    </source>
</reference>
<comment type="caution">
    <text evidence="5">The sequence shown here is derived from an EMBL/GenBank/DDBJ whole genome shotgun (WGS) entry which is preliminary data.</text>
</comment>
<dbReference type="InterPro" id="IPR009057">
    <property type="entry name" value="Homeodomain-like_sf"/>
</dbReference>
<dbReference type="PROSITE" id="PS01081">
    <property type="entry name" value="HTH_TETR_1"/>
    <property type="match status" value="1"/>
</dbReference>
<proteinExistence type="predicted"/>
<feature type="DNA-binding region" description="H-T-H motif" evidence="2">
    <location>
        <begin position="36"/>
        <end position="55"/>
    </location>
</feature>
<dbReference type="Pfam" id="PF00440">
    <property type="entry name" value="TetR_N"/>
    <property type="match status" value="1"/>
</dbReference>
<organism evidence="5 6">
    <name type="scientific">Candidatus Magnetoglobus multicellularis str. Araruama</name>
    <dbReference type="NCBI Taxonomy" id="890399"/>
    <lineage>
        <taxon>Bacteria</taxon>
        <taxon>Pseudomonadati</taxon>
        <taxon>Thermodesulfobacteriota</taxon>
        <taxon>Desulfobacteria</taxon>
        <taxon>Desulfobacterales</taxon>
        <taxon>Desulfobacteraceae</taxon>
        <taxon>Candidatus Magnetoglobus</taxon>
    </lineage>
</organism>
<dbReference type="AlphaFoldDB" id="A0A1V1P6A7"/>